<feature type="coiled-coil region" evidence="1">
    <location>
        <begin position="67"/>
        <end position="94"/>
    </location>
</feature>
<feature type="compositionally biased region" description="Basic and acidic residues" evidence="2">
    <location>
        <begin position="290"/>
        <end position="328"/>
    </location>
</feature>
<organism evidence="4 5">
    <name type="scientific">Lasius niger</name>
    <name type="common">Black garden ant</name>
    <dbReference type="NCBI Taxonomy" id="67767"/>
    <lineage>
        <taxon>Eukaryota</taxon>
        <taxon>Metazoa</taxon>
        <taxon>Ecdysozoa</taxon>
        <taxon>Arthropoda</taxon>
        <taxon>Hexapoda</taxon>
        <taxon>Insecta</taxon>
        <taxon>Pterygota</taxon>
        <taxon>Neoptera</taxon>
        <taxon>Endopterygota</taxon>
        <taxon>Hymenoptera</taxon>
        <taxon>Apocrita</taxon>
        <taxon>Aculeata</taxon>
        <taxon>Formicoidea</taxon>
        <taxon>Formicidae</taxon>
        <taxon>Formicinae</taxon>
        <taxon>Lasius</taxon>
        <taxon>Lasius</taxon>
    </lineage>
</organism>
<keyword evidence="1" id="KW-0175">Coiled coil</keyword>
<dbReference type="Pfam" id="PF02037">
    <property type="entry name" value="SAP"/>
    <property type="match status" value="1"/>
</dbReference>
<sequence length="495" mass="57737">MSDPSVFNVLQLKEFLRARGLSVTGAKNELIACLMEADPSGEWMMEQNEDDIGSDVRRENPVRQREIEIYRREKEIAERELELARREIALLRERQNTNFVDRERQEETIVNNDDGVRRVSPHTRLNLTAIADLLANFDGISSDFDTWERQVRLLKMTYQLEDDHAKILVGMRLKKKVLEWFHSKPEFISMSFNALINELKLMFRHRQNRVTTRKMFEARIWKKDETFHEYVYEKVIMGNLIPIEADEMIDYIIDGIPDSVLRNQARIQRFTETESLLEAFETISLRDCHVTGSNRPDKRGSKSTVSERDNDTDRSEKKDTSGEKKKMSEGLTARLKKAQNKDDDVKKILDTLKQGQPSDYILRGGLLYKEIDDDIRLVIPKSMQIQIIRRAHERGHFAVGKTEALVKKDYWIPKLRPKVETIVRNCIAFIWLSGSKGCKKIIRVLRNNRYLVHKIGEHEGPSQTSTASDFMKPWINSNDDILEDDSENEADEHSK</sequence>
<comment type="caution">
    <text evidence="4">The sequence shown here is derived from an EMBL/GenBank/DDBJ whole genome shotgun (WGS) entry which is preliminary data.</text>
</comment>
<dbReference type="InterPro" id="IPR003034">
    <property type="entry name" value="SAP_dom"/>
</dbReference>
<keyword evidence="5" id="KW-1185">Reference proteome</keyword>
<dbReference type="Gene3D" id="1.10.340.70">
    <property type="match status" value="1"/>
</dbReference>
<dbReference type="EMBL" id="LBMM01009076">
    <property type="protein sequence ID" value="KMQ88410.1"/>
    <property type="molecule type" value="Genomic_DNA"/>
</dbReference>
<protein>
    <recommendedName>
        <fullName evidence="3">SAP domain-containing protein</fullName>
    </recommendedName>
</protein>
<dbReference type="Gene3D" id="1.10.720.30">
    <property type="entry name" value="SAP domain"/>
    <property type="match status" value="1"/>
</dbReference>
<dbReference type="Proteomes" id="UP000036403">
    <property type="component" value="Unassembled WGS sequence"/>
</dbReference>
<dbReference type="SUPFAM" id="SSF68906">
    <property type="entry name" value="SAP domain"/>
    <property type="match status" value="1"/>
</dbReference>
<evidence type="ECO:0000259" key="3">
    <source>
        <dbReference type="PROSITE" id="PS50800"/>
    </source>
</evidence>
<dbReference type="OrthoDB" id="7555371at2759"/>
<dbReference type="Pfam" id="PF17921">
    <property type="entry name" value="Integrase_H2C2"/>
    <property type="match status" value="1"/>
</dbReference>
<evidence type="ECO:0000313" key="5">
    <source>
        <dbReference type="Proteomes" id="UP000036403"/>
    </source>
</evidence>
<evidence type="ECO:0000256" key="1">
    <source>
        <dbReference type="SAM" id="Coils"/>
    </source>
</evidence>
<dbReference type="InterPro" id="IPR041588">
    <property type="entry name" value="Integrase_H2C2"/>
</dbReference>
<accession>A0A0J7N6U3</accession>
<feature type="region of interest" description="Disordered" evidence="2">
    <location>
        <begin position="290"/>
        <end position="331"/>
    </location>
</feature>
<gene>
    <name evidence="4" type="ORF">RF55_12116</name>
</gene>
<name>A0A0J7N6U3_LASNI</name>
<proteinExistence type="predicted"/>
<reference evidence="4 5" key="1">
    <citation type="submission" date="2015-04" db="EMBL/GenBank/DDBJ databases">
        <title>Lasius niger genome sequencing.</title>
        <authorList>
            <person name="Konorov E.A."/>
            <person name="Nikitin M.A."/>
            <person name="Kirill M.V."/>
            <person name="Chang P."/>
        </authorList>
    </citation>
    <scope>NUCLEOTIDE SEQUENCE [LARGE SCALE GENOMIC DNA]</scope>
    <source>
        <tissue evidence="4">Whole</tissue>
    </source>
</reference>
<dbReference type="PROSITE" id="PS50800">
    <property type="entry name" value="SAP"/>
    <property type="match status" value="1"/>
</dbReference>
<evidence type="ECO:0000313" key="4">
    <source>
        <dbReference type="EMBL" id="KMQ88410.1"/>
    </source>
</evidence>
<feature type="domain" description="SAP" evidence="3">
    <location>
        <begin position="4"/>
        <end position="38"/>
    </location>
</feature>
<dbReference type="SMART" id="SM00513">
    <property type="entry name" value="SAP"/>
    <property type="match status" value="1"/>
</dbReference>
<dbReference type="PaxDb" id="67767-A0A0J7N6U3"/>
<dbReference type="InterPro" id="IPR036361">
    <property type="entry name" value="SAP_dom_sf"/>
</dbReference>
<evidence type="ECO:0000256" key="2">
    <source>
        <dbReference type="SAM" id="MobiDB-lite"/>
    </source>
</evidence>
<dbReference type="AlphaFoldDB" id="A0A0J7N6U3"/>